<keyword evidence="12" id="KW-1185">Reference proteome</keyword>
<keyword evidence="3" id="KW-0050">Antiport</keyword>
<feature type="transmembrane region" description="Helical" evidence="10">
    <location>
        <begin position="161"/>
        <end position="183"/>
    </location>
</feature>
<dbReference type="InterPro" id="IPR048279">
    <property type="entry name" value="MdtK-like"/>
</dbReference>
<evidence type="ECO:0000256" key="3">
    <source>
        <dbReference type="ARBA" id="ARBA00022449"/>
    </source>
</evidence>
<proteinExistence type="predicted"/>
<keyword evidence="2" id="KW-0813">Transport</keyword>
<feature type="transmembrane region" description="Helical" evidence="10">
    <location>
        <begin position="189"/>
        <end position="211"/>
    </location>
</feature>
<accession>A0A4Y8KYJ1</accession>
<feature type="transmembrane region" description="Helical" evidence="10">
    <location>
        <begin position="386"/>
        <end position="408"/>
    </location>
</feature>
<feature type="transmembrane region" description="Helical" evidence="10">
    <location>
        <begin position="277"/>
        <end position="297"/>
    </location>
</feature>
<dbReference type="PANTHER" id="PTHR43298">
    <property type="entry name" value="MULTIDRUG RESISTANCE PROTEIN NORM-RELATED"/>
    <property type="match status" value="1"/>
</dbReference>
<dbReference type="GO" id="GO:0005886">
    <property type="term" value="C:plasma membrane"/>
    <property type="evidence" value="ECO:0007669"/>
    <property type="project" value="UniProtKB-SubCell"/>
</dbReference>
<dbReference type="OrthoDB" id="9780160at2"/>
<evidence type="ECO:0000256" key="5">
    <source>
        <dbReference type="ARBA" id="ARBA00022692"/>
    </source>
</evidence>
<reference evidence="11 12" key="1">
    <citation type="submission" date="2019-03" db="EMBL/GenBank/DDBJ databases">
        <title>San Antonio Military Medical Center submission to MRSN (WRAIR), pending publication.</title>
        <authorList>
            <person name="Blyth D.M."/>
            <person name="Mccarthy S.L."/>
            <person name="Schall S.E."/>
            <person name="Stam J.A."/>
            <person name="Ong A.C."/>
            <person name="Mcgann P.T."/>
        </authorList>
    </citation>
    <scope>NUCLEOTIDE SEQUENCE [LARGE SCALE GENOMIC DNA]</scope>
    <source>
        <strain evidence="11 12">MRSN571793</strain>
    </source>
</reference>
<dbReference type="NCBIfam" id="TIGR00797">
    <property type="entry name" value="matE"/>
    <property type="match status" value="1"/>
</dbReference>
<feature type="transmembrane region" description="Helical" evidence="10">
    <location>
        <begin position="309"/>
        <end position="333"/>
    </location>
</feature>
<comment type="caution">
    <text evidence="11">The sequence shown here is derived from an EMBL/GenBank/DDBJ whole genome shotgun (WGS) entry which is preliminary data.</text>
</comment>
<feature type="transmembrane region" description="Helical" evidence="10">
    <location>
        <begin position="51"/>
        <end position="72"/>
    </location>
</feature>
<keyword evidence="6 10" id="KW-1133">Transmembrane helix</keyword>
<feature type="transmembrane region" description="Helical" evidence="10">
    <location>
        <begin position="136"/>
        <end position="154"/>
    </location>
</feature>
<evidence type="ECO:0000313" key="12">
    <source>
        <dbReference type="Proteomes" id="UP000297861"/>
    </source>
</evidence>
<evidence type="ECO:0000256" key="4">
    <source>
        <dbReference type="ARBA" id="ARBA00022475"/>
    </source>
</evidence>
<dbReference type="AlphaFoldDB" id="A0A4Y8KYJ1"/>
<dbReference type="InterPro" id="IPR050222">
    <property type="entry name" value="MATE_MdtK"/>
</dbReference>
<gene>
    <name evidence="11" type="ORF">E2605_15550</name>
</gene>
<organism evidence="11 12">
    <name type="scientific">Dysgonomonas capnocytophagoides</name>
    <dbReference type="NCBI Taxonomy" id="45254"/>
    <lineage>
        <taxon>Bacteria</taxon>
        <taxon>Pseudomonadati</taxon>
        <taxon>Bacteroidota</taxon>
        <taxon>Bacteroidia</taxon>
        <taxon>Bacteroidales</taxon>
        <taxon>Dysgonomonadaceae</taxon>
        <taxon>Dysgonomonas</taxon>
    </lineage>
</organism>
<evidence type="ECO:0000256" key="9">
    <source>
        <dbReference type="ARBA" id="ARBA00031636"/>
    </source>
</evidence>
<evidence type="ECO:0000256" key="7">
    <source>
        <dbReference type="ARBA" id="ARBA00023065"/>
    </source>
</evidence>
<feature type="transmembrane region" description="Helical" evidence="10">
    <location>
        <begin position="232"/>
        <end position="257"/>
    </location>
</feature>
<evidence type="ECO:0000256" key="2">
    <source>
        <dbReference type="ARBA" id="ARBA00022448"/>
    </source>
</evidence>
<keyword evidence="8 10" id="KW-0472">Membrane</keyword>
<protein>
    <recommendedName>
        <fullName evidence="9">Multidrug-efflux transporter</fullName>
    </recommendedName>
</protein>
<feature type="transmembrane region" description="Helical" evidence="10">
    <location>
        <begin position="358"/>
        <end position="379"/>
    </location>
</feature>
<dbReference type="CDD" id="cd13133">
    <property type="entry name" value="MATE_like_7"/>
    <property type="match status" value="1"/>
</dbReference>
<dbReference type="EMBL" id="SOML01000010">
    <property type="protein sequence ID" value="TFD94773.1"/>
    <property type="molecule type" value="Genomic_DNA"/>
</dbReference>
<dbReference type="GO" id="GO:0042910">
    <property type="term" value="F:xenobiotic transmembrane transporter activity"/>
    <property type="evidence" value="ECO:0007669"/>
    <property type="project" value="InterPro"/>
</dbReference>
<dbReference type="PIRSF" id="PIRSF006603">
    <property type="entry name" value="DinF"/>
    <property type="match status" value="1"/>
</dbReference>
<dbReference type="GO" id="GO:0015297">
    <property type="term" value="F:antiporter activity"/>
    <property type="evidence" value="ECO:0007669"/>
    <property type="project" value="UniProtKB-KW"/>
</dbReference>
<evidence type="ECO:0000256" key="6">
    <source>
        <dbReference type="ARBA" id="ARBA00022989"/>
    </source>
</evidence>
<keyword evidence="7" id="KW-0406">Ion transport</keyword>
<keyword evidence="4" id="KW-1003">Cell membrane</keyword>
<evidence type="ECO:0000256" key="1">
    <source>
        <dbReference type="ARBA" id="ARBA00004651"/>
    </source>
</evidence>
<dbReference type="STRING" id="1121485.GCA_000426485_01776"/>
<dbReference type="PANTHER" id="PTHR43298:SF2">
    <property type="entry name" value="FMN_FAD EXPORTER YEEO-RELATED"/>
    <property type="match status" value="1"/>
</dbReference>
<evidence type="ECO:0000256" key="8">
    <source>
        <dbReference type="ARBA" id="ARBA00023136"/>
    </source>
</evidence>
<dbReference type="InterPro" id="IPR002528">
    <property type="entry name" value="MATE_fam"/>
</dbReference>
<feature type="transmembrane region" description="Helical" evidence="10">
    <location>
        <begin position="414"/>
        <end position="435"/>
    </location>
</feature>
<dbReference type="Pfam" id="PF01554">
    <property type="entry name" value="MatE"/>
    <property type="match status" value="2"/>
</dbReference>
<keyword evidence="5 10" id="KW-0812">Transmembrane</keyword>
<dbReference type="RefSeq" id="WP_026625761.1">
    <property type="nucleotide sequence ID" value="NZ_AP028867.1"/>
</dbReference>
<feature type="transmembrane region" description="Helical" evidence="10">
    <location>
        <begin position="12"/>
        <end position="31"/>
    </location>
</feature>
<evidence type="ECO:0000313" key="11">
    <source>
        <dbReference type="EMBL" id="TFD94773.1"/>
    </source>
</evidence>
<dbReference type="GO" id="GO:0006811">
    <property type="term" value="P:monoatomic ion transport"/>
    <property type="evidence" value="ECO:0007669"/>
    <property type="project" value="UniProtKB-KW"/>
</dbReference>
<feature type="transmembrane region" description="Helical" evidence="10">
    <location>
        <begin position="84"/>
        <end position="105"/>
    </location>
</feature>
<sequence>MESKLYSYKDIWLVSLPIMLGLLTQNIMQITNTIFLGRVGEVEFGAAGLAGIYYIAFFMLGFGFSIGAQIMIGRRNGERNYDQIGTIVMQGMMFLLLFAALLYFASNAFSSHLLPILIKSHHVYEAAAEYLEWRTFGFFFASVNIMFRAFYVGIARTKVLTLNAAVMTVVNIIFDYVLIFGNFGFPQMGIAGAGMASVLAEIASIIFFIIYTAKTVDLKKYGFQKMRFKFSIVRRILDISVFTMAQYAISMSTWFIFFLAIENHGERDLAITNIIRTFYMIYFIPMNALSTTANTLVSNTIGAKQYDNVLKLVGKICILNLAIVVVMGIITAIKPELWIALIASNKDMSLVYETVKPLYVLIFALPICSLGTVLFNAISGTGNTRWALIFELITICLYVLAMYIIVIHNKSEVAICWTVEYVYWGTLMILSFIYLKKANWRNKEI</sequence>
<name>A0A4Y8KYJ1_9BACT</name>
<evidence type="ECO:0000256" key="10">
    <source>
        <dbReference type="SAM" id="Phobius"/>
    </source>
</evidence>
<dbReference type="Proteomes" id="UP000297861">
    <property type="component" value="Unassembled WGS sequence"/>
</dbReference>
<comment type="subcellular location">
    <subcellularLocation>
        <location evidence="1">Cell membrane</location>
        <topology evidence="1">Multi-pass membrane protein</topology>
    </subcellularLocation>
</comment>